<dbReference type="EMBL" id="HG529546">
    <property type="protein sequence ID" value="CDI52634.1"/>
    <property type="molecule type" value="Genomic_DNA"/>
</dbReference>
<dbReference type="AlphaFoldDB" id="A0A077R6B0"/>
<feature type="compositionally biased region" description="Polar residues" evidence="1">
    <location>
        <begin position="54"/>
        <end position="66"/>
    </location>
</feature>
<evidence type="ECO:0000256" key="1">
    <source>
        <dbReference type="SAM" id="MobiDB-lite"/>
    </source>
</evidence>
<organism evidence="3">
    <name type="scientific">Melanopsichium pennsylvanicum 4</name>
    <dbReference type="NCBI Taxonomy" id="1398559"/>
    <lineage>
        <taxon>Eukaryota</taxon>
        <taxon>Fungi</taxon>
        <taxon>Dikarya</taxon>
        <taxon>Basidiomycota</taxon>
        <taxon>Ustilaginomycotina</taxon>
        <taxon>Ustilaginomycetes</taxon>
        <taxon>Ustilaginales</taxon>
        <taxon>Ustilaginaceae</taxon>
        <taxon>Melanopsichium</taxon>
    </lineage>
</organism>
<sequence length="425" mass="44965">MVRKTVIIVVAISQALTTTSTASPEPTPARSPIGNQPASSIEPIPGVSADTPGQPLTSAPTSNIPLSSSPSIHTTTTSTQTGLATTSECTSPPQSESHDSDIAPLLESCANSLSPFLLPPSERGRGALRISELTDLAVRVNRALELSRLPPTAAPPTTDSNTTLRSLEAKCDAMGRAISAIQQALSPSPQSDRASTRQSAPNSYVAAAQAGLHRLAGPATATRQTRGLSHLHQVVAPILASKQRPRDLRITLKTRSLPDTHPARTASPANLLAKLDPAIKSAAGFRPLNVTRLASGDLAINFANMEQVASATITQSVWRTAAFGTDAPAPEIAQQQFAPTHCCVVHGVPTETNLQETCEDASDRNGAHIVNAKWLLGDKRCSQARHASAILQFVDVVAFITRRRKAQQNRSKILAKETTEFKNSQ</sequence>
<feature type="region of interest" description="Disordered" evidence="1">
    <location>
        <begin position="18"/>
        <end position="100"/>
    </location>
</feature>
<feature type="chain" id="PRO_5001722924" evidence="2">
    <location>
        <begin position="23"/>
        <end position="425"/>
    </location>
</feature>
<feature type="compositionally biased region" description="Low complexity" evidence="1">
    <location>
        <begin position="18"/>
        <end position="32"/>
    </location>
</feature>
<evidence type="ECO:0000313" key="3">
    <source>
        <dbReference type="EMBL" id="CDI52634.1"/>
    </source>
</evidence>
<accession>A0A077R6B0</accession>
<proteinExistence type="predicted"/>
<reference evidence="3" key="1">
    <citation type="journal article" date="2014" name="Genome Biol. Evol.">
        <title>Gene Loss Rather Than Gene Gain Is Associated with a Host Jump from Monocots to Dicots in the Smut Fungus Melanopsichium pennsylvanicum.</title>
        <authorList>
            <person name="Sharma R."/>
            <person name="Mishra B."/>
            <person name="Runge F."/>
            <person name="Thines M."/>
        </authorList>
    </citation>
    <scope>NUCLEOTIDE SEQUENCE</scope>
    <source>
        <strain evidence="3">4</strain>
    </source>
</reference>
<keyword evidence="2" id="KW-0732">Signal</keyword>
<feature type="compositionally biased region" description="Low complexity" evidence="1">
    <location>
        <begin position="67"/>
        <end position="87"/>
    </location>
</feature>
<protein>
    <submittedName>
        <fullName evidence="3">Uncharacterized protein</fullName>
    </submittedName>
</protein>
<name>A0A077R6B0_9BASI</name>
<evidence type="ECO:0000256" key="2">
    <source>
        <dbReference type="SAM" id="SignalP"/>
    </source>
</evidence>
<feature type="signal peptide" evidence="2">
    <location>
        <begin position="1"/>
        <end position="22"/>
    </location>
</feature>